<evidence type="ECO:0000313" key="2">
    <source>
        <dbReference type="Proteomes" id="UP000183529"/>
    </source>
</evidence>
<name>A0AAQ1JT16_9BURK</name>
<accession>A0AAQ1JT16</accession>
<reference evidence="1 2" key="1">
    <citation type="submission" date="2016-10" db="EMBL/GenBank/DDBJ databases">
        <authorList>
            <person name="Varghese N."/>
            <person name="Submissions S."/>
        </authorList>
    </citation>
    <scope>NUCLEOTIDE SEQUENCE [LARGE SCALE GENOMIC DNA]</scope>
    <source>
        <strain evidence="1 2">LMG 22274</strain>
    </source>
</reference>
<gene>
    <name evidence="1" type="ORF">SAMN05216550_10447</name>
</gene>
<dbReference type="EMBL" id="FNZM01000004">
    <property type="protein sequence ID" value="SEJ33389.1"/>
    <property type="molecule type" value="Genomic_DNA"/>
</dbReference>
<evidence type="ECO:0000313" key="1">
    <source>
        <dbReference type="EMBL" id="SEJ33389.1"/>
    </source>
</evidence>
<dbReference type="Proteomes" id="UP000183529">
    <property type="component" value="Unassembled WGS sequence"/>
</dbReference>
<comment type="caution">
    <text evidence="1">The sequence shown here is derived from an EMBL/GenBank/DDBJ whole genome shotgun (WGS) entry which is preliminary data.</text>
</comment>
<sequence length="36" mass="4147">MQALLMRLCGEKWGAKKRRLKTYARQNEVARAKGLA</sequence>
<organism evidence="1 2">
    <name type="scientific">Paraburkholderia tropica</name>
    <dbReference type="NCBI Taxonomy" id="92647"/>
    <lineage>
        <taxon>Bacteria</taxon>
        <taxon>Pseudomonadati</taxon>
        <taxon>Pseudomonadota</taxon>
        <taxon>Betaproteobacteria</taxon>
        <taxon>Burkholderiales</taxon>
        <taxon>Burkholderiaceae</taxon>
        <taxon>Paraburkholderia</taxon>
    </lineage>
</organism>
<protein>
    <submittedName>
        <fullName evidence="1">Uncharacterized protein</fullName>
    </submittedName>
</protein>
<proteinExistence type="predicted"/>
<dbReference type="AlphaFoldDB" id="A0AAQ1JT16"/>